<dbReference type="Proteomes" id="UP001295684">
    <property type="component" value="Unassembled WGS sequence"/>
</dbReference>
<name>A0AAD1XZ56_EUPCR</name>
<evidence type="ECO:0000313" key="2">
    <source>
        <dbReference type="EMBL" id="CAI2382226.1"/>
    </source>
</evidence>
<protein>
    <submittedName>
        <fullName evidence="2">Uncharacterized protein</fullName>
    </submittedName>
</protein>
<feature type="compositionally biased region" description="Polar residues" evidence="1">
    <location>
        <begin position="418"/>
        <end position="443"/>
    </location>
</feature>
<dbReference type="InterPro" id="IPR052394">
    <property type="entry name" value="LRR-containing"/>
</dbReference>
<dbReference type="PANTHER" id="PTHR24114:SF2">
    <property type="entry name" value="F-BOX DOMAIN-CONTAINING PROTEIN-RELATED"/>
    <property type="match status" value="1"/>
</dbReference>
<dbReference type="SUPFAM" id="SSF52047">
    <property type="entry name" value="RNI-like"/>
    <property type="match status" value="1"/>
</dbReference>
<comment type="caution">
    <text evidence="2">The sequence shown here is derived from an EMBL/GenBank/DDBJ whole genome shotgun (WGS) entry which is preliminary data.</text>
</comment>
<dbReference type="PANTHER" id="PTHR24114">
    <property type="entry name" value="LEUCINE RICH REPEAT FAMILY PROTEIN"/>
    <property type="match status" value="1"/>
</dbReference>
<keyword evidence="3" id="KW-1185">Reference proteome</keyword>
<dbReference type="EMBL" id="CAMPGE010024382">
    <property type="protein sequence ID" value="CAI2382226.1"/>
    <property type="molecule type" value="Genomic_DNA"/>
</dbReference>
<feature type="region of interest" description="Disordered" evidence="1">
    <location>
        <begin position="163"/>
        <end position="191"/>
    </location>
</feature>
<sequence length="1725" mass="200920">MEAYSYQQSPPGERSSSMLRNVNYWKNSSWKTLDKASDFSLKFMPSHLFTKKVHSRNDTAEKSFTTPYADSFEITPSKVSLNGAQPVRSFSVKKQLYSHFDKNLTNEFDSMLRAKMRRIGMVEDKRSRSVQRNSDKLMTEIVNYAKSLKPTKIKIRKFPRSLPKLRPNIKNKPPGNDQNCSAEETDESEMLPEDNSKILIMPNVVGNDLPDIESLISQLKSKKMKESRKVRKVKPIYTTYDPTKDEEATKKRLLIEQGPLKKNKADNSIKGRQEKFLKVIDDISQNMYPEILNDSMPMSRKFELVKMRCDAKARAISNCLSKEIDEFKEFAQKNDKKKKSKLDRKNSFVKRMAPEQNVINVTACIEEESEANQTSFVDRNMSFNTNNDDDLFFMRRKSFNPELVNRLNSQEPNLYTKSKFSRKVTSQLSVDGSFTRNSNQKSPSFKDNKSSQHENTAKPQPVLYGKAAMDMRRKKLQRKKELKRLKKEKEKLDKERQIKLQQMKEQMERLKYKNSIIINEIKQSWSQERQEVEQRINQLDNITENNLDADSESVQDEEFKASQRISLKKNIFNKIVKKSNTSSNRDSDTTKNRSSQFFLTQENFKPELKKEISTNSQDDKNDVKILEKELTNEVYGKKEFFQVVKNVLKRGVFTKILDKKHPENQKKSKYTKGNVKNKLAQMKFIQKCKEENVLAVPVINKLKDKKLILENYRMNEGLAKALEAAIEELAEYLEVLALKSNDMNDASLASIIKGVCTNPYVTTIKIENNKLEEESAKSLKILLNEFDEDLGKRKKSHIESISLHDCFMRPMNAEILTSSLPDNRTIKELVLTTVKLTNLSIKNICTFICENYKKFYNNPFSLKKLDLSWNEIVMSDLQDLTEAIGSVTNIQFLSLAAVPFSGPNNLKMVANLSTILRKSLVHCDLSGCNLSHKCCLILAKAMRYSRTLVAIHLSANNMSPLTKSEMEDISTGKSSEKKGSDIINTFLTMIKKSSSDNYKIKASIQRQKRLQRTSATKENDGVKGTIDDRVVFKRILGHIEIQGSHKWAMTNRCWVCEKWNYSVIIVNKMIANKFMSKRFDQYEYRQTIENSRKREEMAVVGNTPEISGKFSSWEPRKMMPIFDYCEYISRNGLPSTRFYVEADGSMYNKLARAFTRDIQLIMRKKFCLKKVEKPMVYKIRDAIIAEKKAKEEEEQKILEEIKKAQKIEKKVTENSGSDFNKDLKIESSKNIEKVEDVKAEAQLEENSDDDDEEKFSFEKWMEIVRKYLVKEKAIQVFNLKDISKLHYHSYSLSKESMKSDHFEKEKLIESNNLLTGAGFYVFSDYLPPARHEFCVNLQPNSASMDDFYHLDFVVPFRDGEYKVKEKCVKKRMILHKFIKRNSVFKAWKEDTHDRLLRAFELDMAHSKISKFTGPKEIYEEVTDLLYRHTSKIKDLFTYGIGNSSFPSISWLDFCDMCKAWKIVDKNLNFSTIDRVFIVTNFEEVEQEDNPDRDLCRYEFYEIIARLAREKYFNTKICNSLASAIDKFLEDIYAQCEHYWSWQKWREEKLWTFRVDDLLKANLPALKKVYKSYHNQVKKWMDLDDVEDLMVRAMPEVANTAEKAKTDESKFNEKLKSAEKGKGQKEDKESFKPKNIVVLSYCYCKMTVVDEMGGDKDNYDKLEFVEFLEFIGRIANTLEPLDPKNRLVTKIEKVLEKIFALFGEKVKPAESNVEAYSESDSEPYKH</sequence>
<feature type="compositionally biased region" description="Basic and acidic residues" evidence="1">
    <location>
        <begin position="444"/>
        <end position="456"/>
    </location>
</feature>
<evidence type="ECO:0000256" key="1">
    <source>
        <dbReference type="SAM" id="MobiDB-lite"/>
    </source>
</evidence>
<dbReference type="InterPro" id="IPR032675">
    <property type="entry name" value="LRR_dom_sf"/>
</dbReference>
<dbReference type="Gene3D" id="3.80.10.10">
    <property type="entry name" value="Ribonuclease Inhibitor"/>
    <property type="match status" value="2"/>
</dbReference>
<organism evidence="2 3">
    <name type="scientific">Euplotes crassus</name>
    <dbReference type="NCBI Taxonomy" id="5936"/>
    <lineage>
        <taxon>Eukaryota</taxon>
        <taxon>Sar</taxon>
        <taxon>Alveolata</taxon>
        <taxon>Ciliophora</taxon>
        <taxon>Intramacronucleata</taxon>
        <taxon>Spirotrichea</taxon>
        <taxon>Hypotrichia</taxon>
        <taxon>Euplotida</taxon>
        <taxon>Euplotidae</taxon>
        <taxon>Moneuplotes</taxon>
    </lineage>
</organism>
<reference evidence="2" key="1">
    <citation type="submission" date="2023-07" db="EMBL/GenBank/DDBJ databases">
        <authorList>
            <consortium name="AG Swart"/>
            <person name="Singh M."/>
            <person name="Singh A."/>
            <person name="Seah K."/>
            <person name="Emmerich C."/>
        </authorList>
    </citation>
    <scope>NUCLEOTIDE SEQUENCE</scope>
    <source>
        <strain evidence="2">DP1</strain>
    </source>
</reference>
<feature type="region of interest" description="Disordered" evidence="1">
    <location>
        <begin position="418"/>
        <end position="469"/>
    </location>
</feature>
<gene>
    <name evidence="2" type="ORF">ECRASSUSDP1_LOCUS23696</name>
</gene>
<evidence type="ECO:0000313" key="3">
    <source>
        <dbReference type="Proteomes" id="UP001295684"/>
    </source>
</evidence>
<accession>A0AAD1XZ56</accession>
<proteinExistence type="predicted"/>